<evidence type="ECO:0000256" key="12">
    <source>
        <dbReference type="ARBA" id="ARBA00023180"/>
    </source>
</evidence>
<dbReference type="GO" id="GO:0005764">
    <property type="term" value="C:lysosome"/>
    <property type="evidence" value="ECO:0007669"/>
    <property type="project" value="UniProtKB-SubCell"/>
</dbReference>
<evidence type="ECO:0000313" key="21">
    <source>
        <dbReference type="Proteomes" id="UP000694568"/>
    </source>
</evidence>
<keyword evidence="21" id="KW-1185">Reference proteome</keyword>
<evidence type="ECO:0000313" key="20">
    <source>
        <dbReference type="Ensembl" id="ENSSLUP00000042237.1"/>
    </source>
</evidence>
<evidence type="ECO:0000256" key="17">
    <source>
        <dbReference type="ARBA" id="ARBA00043033"/>
    </source>
</evidence>
<feature type="signal peptide" evidence="19">
    <location>
        <begin position="1"/>
        <end position="20"/>
    </location>
</feature>
<dbReference type="Pfam" id="PF03265">
    <property type="entry name" value="DNase_II"/>
    <property type="match status" value="1"/>
</dbReference>
<proteinExistence type="inferred from homology"/>
<comment type="subcellular location">
    <subcellularLocation>
        <location evidence="2">Lysosome</location>
    </subcellularLocation>
</comment>
<dbReference type="GeneTree" id="ENSGT00390000002634"/>
<dbReference type="EC" id="3.1.22.1" evidence="4"/>
<organism evidence="20 21">
    <name type="scientific">Sander lucioperca</name>
    <name type="common">Pike-perch</name>
    <name type="synonym">Perca lucioperca</name>
    <dbReference type="NCBI Taxonomy" id="283035"/>
    <lineage>
        <taxon>Eukaryota</taxon>
        <taxon>Metazoa</taxon>
        <taxon>Chordata</taxon>
        <taxon>Craniata</taxon>
        <taxon>Vertebrata</taxon>
        <taxon>Euteleostomi</taxon>
        <taxon>Actinopterygii</taxon>
        <taxon>Neopterygii</taxon>
        <taxon>Teleostei</taxon>
        <taxon>Neoteleostei</taxon>
        <taxon>Acanthomorphata</taxon>
        <taxon>Eupercaria</taxon>
        <taxon>Perciformes</taxon>
        <taxon>Percoidei</taxon>
        <taxon>Percidae</taxon>
        <taxon>Luciopercinae</taxon>
        <taxon>Sander</taxon>
    </lineage>
</organism>
<dbReference type="PANTHER" id="PTHR10858">
    <property type="entry name" value="DEOXYRIBONUCLEASE II"/>
    <property type="match status" value="1"/>
</dbReference>
<evidence type="ECO:0000256" key="10">
    <source>
        <dbReference type="ARBA" id="ARBA00022801"/>
    </source>
</evidence>
<keyword evidence="5" id="KW-0217">Developmental protein</keyword>
<accession>A0A8D0D946</accession>
<comment type="function">
    <text evidence="18">Hydrolyzes DNA under acidic conditions with a preference for double-stranded DNA. Plays a major role in the clearance of nucleic acids generated through apoptosis, hence preventing autoinflammation. Necessary for proper fetal development and for definitive erythropoiesis in fetal liver and bone marrow, where it degrades nuclear DNA expelled from erythroid precursor cells.</text>
</comment>
<reference evidence="20" key="1">
    <citation type="submission" date="2025-08" db="UniProtKB">
        <authorList>
            <consortium name="Ensembl"/>
        </authorList>
    </citation>
    <scope>IDENTIFICATION</scope>
</reference>
<keyword evidence="10" id="KW-0378">Hydrolase</keyword>
<evidence type="ECO:0000256" key="11">
    <source>
        <dbReference type="ARBA" id="ARBA00023157"/>
    </source>
</evidence>
<keyword evidence="9" id="KW-0255">Endonuclease</keyword>
<evidence type="ECO:0000256" key="7">
    <source>
        <dbReference type="ARBA" id="ARBA00022722"/>
    </source>
</evidence>
<keyword evidence="13" id="KW-0458">Lysosome</keyword>
<reference evidence="20" key="2">
    <citation type="submission" date="2025-09" db="UniProtKB">
        <authorList>
            <consortium name="Ensembl"/>
        </authorList>
    </citation>
    <scope>IDENTIFICATION</scope>
</reference>
<dbReference type="Ensembl" id="ENSSLUT00000043566.1">
    <property type="protein sequence ID" value="ENSSLUP00000042237.1"/>
    <property type="gene ID" value="ENSSLUG00000018726.1"/>
</dbReference>
<dbReference type="Proteomes" id="UP000694568">
    <property type="component" value="Unplaced"/>
</dbReference>
<dbReference type="PANTHER" id="PTHR10858:SF9">
    <property type="entry name" value="DEOXYRIBONUCLEASE-2-ALPHA"/>
    <property type="match status" value="1"/>
</dbReference>
<dbReference type="AlphaFoldDB" id="A0A8D0D946"/>
<sequence length="369" mass="42107">MGVMWRIFLTVSLLCWSADGQVKCRDNNNAEVDWYIIYKVPVTDKTTGLEYLYIDSAGKKKDTLTTDPTYKPINHPNGVLANTLRPIFTTSMTDNFGFITYSDQPPGCNAIDTFGHSKGLVMMDKTTTGVWLLHSTPRFPFRRDQNKFWPDSGAKNAQTFICVTFNYNTFQQIGEHLLDINAFTFDDHIPDDFHDNLKKLRKTENNNRDERDNKVNIQNLTSAAGLTSFRSIAKQQYKAPTPAGKTPHDDNIFVGDLYLTIAETYKTDVRVQTWPQRGRNGSYCEDNQRRVINIESVKTDLGNGEVEWTMEIDHSKWCVSTDNNNHLICIADMNRAITQYERPGGGLCFEHKEVSELFKGVIDETKPCL</sequence>
<dbReference type="CDD" id="cd09120">
    <property type="entry name" value="PLDc_DNaseII_1"/>
    <property type="match status" value="1"/>
</dbReference>
<comment type="similarity">
    <text evidence="3">Belongs to the DNase II family.</text>
</comment>
<evidence type="ECO:0000256" key="6">
    <source>
        <dbReference type="ARBA" id="ARBA00022703"/>
    </source>
</evidence>
<dbReference type="GO" id="GO:0006309">
    <property type="term" value="P:apoptotic DNA fragmentation"/>
    <property type="evidence" value="ECO:0007669"/>
    <property type="project" value="TreeGrafter"/>
</dbReference>
<dbReference type="GO" id="GO:0004531">
    <property type="term" value="F:deoxyribonuclease II activity"/>
    <property type="evidence" value="ECO:0007669"/>
    <property type="project" value="UniProtKB-EC"/>
</dbReference>
<evidence type="ECO:0000256" key="13">
    <source>
        <dbReference type="ARBA" id="ARBA00023228"/>
    </source>
</evidence>
<evidence type="ECO:0000256" key="3">
    <source>
        <dbReference type="ARBA" id="ARBA00007527"/>
    </source>
</evidence>
<comment type="catalytic activity">
    <reaction evidence="1">
        <text>Endonucleolytic cleavage to nucleoside 3'-phosphates and 3'-phosphooligonucleotide end-products.</text>
        <dbReference type="EC" id="3.1.22.1"/>
    </reaction>
</comment>
<name>A0A8D0D946_SANLU</name>
<evidence type="ECO:0000256" key="2">
    <source>
        <dbReference type="ARBA" id="ARBA00004371"/>
    </source>
</evidence>
<evidence type="ECO:0000256" key="9">
    <source>
        <dbReference type="ARBA" id="ARBA00022759"/>
    </source>
</evidence>
<evidence type="ECO:0000256" key="1">
    <source>
        <dbReference type="ARBA" id="ARBA00000447"/>
    </source>
</evidence>
<keyword evidence="12" id="KW-0325">Glycoprotein</keyword>
<evidence type="ECO:0000256" key="4">
    <source>
        <dbReference type="ARBA" id="ARBA00012036"/>
    </source>
</evidence>
<keyword evidence="7" id="KW-0540">Nuclease</keyword>
<evidence type="ECO:0000256" key="5">
    <source>
        <dbReference type="ARBA" id="ARBA00022473"/>
    </source>
</evidence>
<keyword evidence="8 19" id="KW-0732">Signal</keyword>
<evidence type="ECO:0000256" key="18">
    <source>
        <dbReference type="ARBA" id="ARBA00045381"/>
    </source>
</evidence>
<protein>
    <recommendedName>
        <fullName evidence="14">Deoxyribonuclease-2-alpha</fullName>
        <ecNumber evidence="4">3.1.22.1</ecNumber>
    </recommendedName>
    <alternativeName>
        <fullName evidence="15">Acid DNase</fullName>
    </alternativeName>
    <alternativeName>
        <fullName evidence="17">Deoxyribonuclease II alpha</fullName>
    </alternativeName>
    <alternativeName>
        <fullName evidence="16">Lysosomal DNase II</fullName>
    </alternativeName>
</protein>
<dbReference type="InterPro" id="IPR004947">
    <property type="entry name" value="DNase_II"/>
</dbReference>
<evidence type="ECO:0000256" key="8">
    <source>
        <dbReference type="ARBA" id="ARBA00022729"/>
    </source>
</evidence>
<evidence type="ECO:0000256" key="15">
    <source>
        <dbReference type="ARBA" id="ARBA00041393"/>
    </source>
</evidence>
<evidence type="ECO:0000256" key="19">
    <source>
        <dbReference type="SAM" id="SignalP"/>
    </source>
</evidence>
<gene>
    <name evidence="20" type="primary">LOC118493558</name>
</gene>
<keyword evidence="11" id="KW-1015">Disulfide bond</keyword>
<feature type="chain" id="PRO_5034475764" description="Deoxyribonuclease-2-alpha" evidence="19">
    <location>
        <begin position="21"/>
        <end position="369"/>
    </location>
</feature>
<keyword evidence="6" id="KW-0053">Apoptosis</keyword>
<evidence type="ECO:0000256" key="14">
    <source>
        <dbReference type="ARBA" id="ARBA00039868"/>
    </source>
</evidence>
<evidence type="ECO:0000256" key="16">
    <source>
        <dbReference type="ARBA" id="ARBA00041918"/>
    </source>
</evidence>